<dbReference type="EMBL" id="PDJG01000001">
    <property type="protein sequence ID" value="PFG34424.1"/>
    <property type="molecule type" value="Genomic_DNA"/>
</dbReference>
<protein>
    <submittedName>
        <fullName evidence="1">YbaB/EbfC DNA-binding family protein</fullName>
    </submittedName>
</protein>
<dbReference type="Pfam" id="PF02575">
    <property type="entry name" value="YbaB_DNA_bd"/>
    <property type="match status" value="1"/>
</dbReference>
<keyword evidence="1" id="KW-0238">DNA-binding</keyword>
<dbReference type="AlphaFoldDB" id="A0A2A9E6G8"/>
<dbReference type="Proteomes" id="UP000225548">
    <property type="component" value="Unassembled WGS sequence"/>
</dbReference>
<evidence type="ECO:0000313" key="1">
    <source>
        <dbReference type="EMBL" id="PFG34424.1"/>
    </source>
</evidence>
<gene>
    <name evidence="1" type="ORF">ATL42_2334</name>
</gene>
<accession>A0A2A9E6G8</accession>
<dbReference type="SUPFAM" id="SSF82607">
    <property type="entry name" value="YbaB-like"/>
    <property type="match status" value="1"/>
</dbReference>
<dbReference type="OrthoDB" id="9951795at2"/>
<dbReference type="Gene3D" id="3.30.1310.10">
    <property type="entry name" value="Nucleoid-associated protein YbaB-like domain"/>
    <property type="match status" value="1"/>
</dbReference>
<dbReference type="InterPro" id="IPR004401">
    <property type="entry name" value="YbaB/EbfC"/>
</dbReference>
<proteinExistence type="predicted"/>
<sequence>MNEHDLADAMESALAEAHRAAARAKRVSADLADLRGTGRSLRGEVTAEVDYRGLLQDVTFTHAALRLDTDGLRSAILQTVGAAQADLQEQAAELRGSLRSDPRPISEQTETFDVAERIMRGE</sequence>
<name>A0A2A9E6G8_9MICO</name>
<dbReference type="RefSeq" id="WP_098455461.1">
    <property type="nucleotide sequence ID" value="NZ_PDJG01000001.1"/>
</dbReference>
<dbReference type="InterPro" id="IPR036894">
    <property type="entry name" value="YbaB-like_sf"/>
</dbReference>
<organism evidence="1 2">
    <name type="scientific">Sanguibacter antarcticus</name>
    <dbReference type="NCBI Taxonomy" id="372484"/>
    <lineage>
        <taxon>Bacteria</taxon>
        <taxon>Bacillati</taxon>
        <taxon>Actinomycetota</taxon>
        <taxon>Actinomycetes</taxon>
        <taxon>Micrococcales</taxon>
        <taxon>Sanguibacteraceae</taxon>
        <taxon>Sanguibacter</taxon>
    </lineage>
</organism>
<keyword evidence="2" id="KW-1185">Reference proteome</keyword>
<evidence type="ECO:0000313" key="2">
    <source>
        <dbReference type="Proteomes" id="UP000225548"/>
    </source>
</evidence>
<reference evidence="1 2" key="1">
    <citation type="submission" date="2017-10" db="EMBL/GenBank/DDBJ databases">
        <title>Sequencing the genomes of 1000 actinobacteria strains.</title>
        <authorList>
            <person name="Klenk H.-P."/>
        </authorList>
    </citation>
    <scope>NUCLEOTIDE SEQUENCE [LARGE SCALE GENOMIC DNA]</scope>
    <source>
        <strain evidence="1 2">DSM 18966</strain>
    </source>
</reference>
<dbReference type="GO" id="GO:0003677">
    <property type="term" value="F:DNA binding"/>
    <property type="evidence" value="ECO:0007669"/>
    <property type="project" value="UniProtKB-KW"/>
</dbReference>
<comment type="caution">
    <text evidence="1">The sequence shown here is derived from an EMBL/GenBank/DDBJ whole genome shotgun (WGS) entry which is preliminary data.</text>
</comment>